<evidence type="ECO:0000256" key="3">
    <source>
        <dbReference type="ARBA" id="ARBA00013252"/>
    </source>
</evidence>
<evidence type="ECO:0000256" key="2">
    <source>
        <dbReference type="ARBA" id="ARBA00006472"/>
    </source>
</evidence>
<sequence>MGEHRGLLHAIGRMTGLFERPGGGGGVTGPKRHSTPLTDAELAAALRTLPRWSGDRSGLRRAVSLPRENLHAVRGALDRLKITYGRQPQLHDRPDGLVLLVRTVSVGAVTSLDVELARRVDELIEEIGAGLGHP</sequence>
<reference evidence="6" key="1">
    <citation type="submission" date="2016-04" db="EMBL/GenBank/DDBJ databases">
        <authorList>
            <person name="Evans L.H."/>
            <person name="Alamgir A."/>
            <person name="Owens N."/>
            <person name="Weber N.D."/>
            <person name="Virtaneva K."/>
            <person name="Barbian K."/>
            <person name="Babar A."/>
            <person name="Rosenke K."/>
        </authorList>
    </citation>
    <scope>NUCLEOTIDE SEQUENCE</scope>
    <source>
        <strain evidence="6">Nono1</strain>
    </source>
</reference>
<dbReference type="AlphaFoldDB" id="A0A1M4DWQ6"/>
<comment type="similarity">
    <text evidence="2">Belongs to the pterin-4-alpha-carbinolamine dehydratase family.</text>
</comment>
<dbReference type="Pfam" id="PF01329">
    <property type="entry name" value="Pterin_4a"/>
    <property type="match status" value="1"/>
</dbReference>
<dbReference type="InterPro" id="IPR036428">
    <property type="entry name" value="PCD_sf"/>
</dbReference>
<dbReference type="InterPro" id="IPR001533">
    <property type="entry name" value="Pterin_deHydtase"/>
</dbReference>
<dbReference type="EMBL" id="LT559118">
    <property type="protein sequence ID" value="SBO90985.1"/>
    <property type="molecule type" value="Genomic_DNA"/>
</dbReference>
<gene>
    <name evidence="6" type="ORF">BN4615_P499</name>
</gene>
<dbReference type="SUPFAM" id="SSF55248">
    <property type="entry name" value="PCD-like"/>
    <property type="match status" value="1"/>
</dbReference>
<evidence type="ECO:0000256" key="1">
    <source>
        <dbReference type="ARBA" id="ARBA00001554"/>
    </source>
</evidence>
<dbReference type="RefSeq" id="WP_225270396.1">
    <property type="nucleotide sequence ID" value="NZ_CP084058.1"/>
</dbReference>
<comment type="catalytic activity">
    <reaction evidence="1">
        <text>(4aS,6R)-4a-hydroxy-L-erythro-5,6,7,8-tetrahydrobiopterin = (6R)-L-erythro-6,7-dihydrobiopterin + H2O</text>
        <dbReference type="Rhea" id="RHEA:11920"/>
        <dbReference type="ChEBI" id="CHEBI:15377"/>
        <dbReference type="ChEBI" id="CHEBI:15642"/>
        <dbReference type="ChEBI" id="CHEBI:43120"/>
        <dbReference type="EC" id="4.2.1.96"/>
    </reaction>
</comment>
<protein>
    <recommendedName>
        <fullName evidence="4">Putative pterin-4-alpha-carbinolamine dehydratase</fullName>
        <ecNumber evidence="3">4.2.1.96</ecNumber>
    </recommendedName>
</protein>
<dbReference type="GO" id="GO:0008124">
    <property type="term" value="F:4-alpha-hydroxytetrahydrobiopterin dehydratase activity"/>
    <property type="evidence" value="ECO:0007669"/>
    <property type="project" value="UniProtKB-EC"/>
</dbReference>
<evidence type="ECO:0000313" key="6">
    <source>
        <dbReference type="EMBL" id="SBO90985.1"/>
    </source>
</evidence>
<accession>A0A1M4DWQ6</accession>
<keyword evidence="5" id="KW-0456">Lyase</keyword>
<name>A0A1M4DWQ6_9ACTN</name>
<dbReference type="GO" id="GO:0006729">
    <property type="term" value="P:tetrahydrobiopterin biosynthetic process"/>
    <property type="evidence" value="ECO:0007669"/>
    <property type="project" value="InterPro"/>
</dbReference>
<dbReference type="EC" id="4.2.1.96" evidence="3"/>
<proteinExistence type="inferred from homology"/>
<evidence type="ECO:0000256" key="5">
    <source>
        <dbReference type="ARBA" id="ARBA00023239"/>
    </source>
</evidence>
<evidence type="ECO:0000256" key="4">
    <source>
        <dbReference type="ARBA" id="ARBA00021735"/>
    </source>
</evidence>
<organism evidence="6">
    <name type="scientific">Nonomuraea gerenzanensis</name>
    <dbReference type="NCBI Taxonomy" id="93944"/>
    <lineage>
        <taxon>Bacteria</taxon>
        <taxon>Bacillati</taxon>
        <taxon>Actinomycetota</taxon>
        <taxon>Actinomycetes</taxon>
        <taxon>Streptosporangiales</taxon>
        <taxon>Streptosporangiaceae</taxon>
        <taxon>Nonomuraea</taxon>
    </lineage>
</organism>